<evidence type="ECO:0000313" key="3">
    <source>
        <dbReference type="Proteomes" id="UP000017842"/>
    </source>
</evidence>
<organism evidence="2 3">
    <name type="scientific">Methyloglobulus morosus KoM1</name>
    <dbReference type="NCBI Taxonomy" id="1116472"/>
    <lineage>
        <taxon>Bacteria</taxon>
        <taxon>Pseudomonadati</taxon>
        <taxon>Pseudomonadota</taxon>
        <taxon>Gammaproteobacteria</taxon>
        <taxon>Methylococcales</taxon>
        <taxon>Methylococcaceae</taxon>
        <taxon>Methyloglobulus</taxon>
    </lineage>
</organism>
<evidence type="ECO:0000313" key="2">
    <source>
        <dbReference type="EMBL" id="ESS73925.1"/>
    </source>
</evidence>
<dbReference type="SMART" id="SM00966">
    <property type="entry name" value="SpoVT_AbrB"/>
    <property type="match status" value="1"/>
</dbReference>
<protein>
    <recommendedName>
        <fullName evidence="1">SpoVT-AbrB domain-containing protein</fullName>
    </recommendedName>
</protein>
<accession>V5BKS1</accession>
<gene>
    <name evidence="2" type="ORF">MGMO_8c00620</name>
</gene>
<feature type="domain" description="SpoVT-AbrB" evidence="1">
    <location>
        <begin position="4"/>
        <end position="49"/>
    </location>
</feature>
<dbReference type="OrthoDB" id="9811597at2"/>
<dbReference type="RefSeq" id="WP_023493160.1">
    <property type="nucleotide sequence ID" value="NZ_AYLO01000008.1"/>
</dbReference>
<dbReference type="InterPro" id="IPR007159">
    <property type="entry name" value="SpoVT-AbrB_dom"/>
</dbReference>
<reference evidence="2 3" key="1">
    <citation type="journal article" date="2013" name="Genome Announc.">
        <title>Draft Genome Sequence of the Methanotrophic Gammaproteobacterium Methyloglobulus morosus DSM 22980 Strain KoM1.</title>
        <authorList>
            <person name="Poehlein A."/>
            <person name="Deutzmann J.S."/>
            <person name="Daniel R."/>
            <person name="Simeonova D.D."/>
        </authorList>
    </citation>
    <scope>NUCLEOTIDE SEQUENCE [LARGE SCALE GENOMIC DNA]</scope>
    <source>
        <strain evidence="2 3">KoM1</strain>
    </source>
</reference>
<dbReference type="InterPro" id="IPR037914">
    <property type="entry name" value="SpoVT-AbrB_sf"/>
</dbReference>
<dbReference type="AlphaFoldDB" id="V5BKS1"/>
<name>V5BKS1_9GAMM</name>
<comment type="caution">
    <text evidence="2">The sequence shown here is derived from an EMBL/GenBank/DDBJ whole genome shotgun (WGS) entry which is preliminary data.</text>
</comment>
<dbReference type="eggNOG" id="COG2002">
    <property type="taxonomic scope" value="Bacteria"/>
</dbReference>
<proteinExistence type="predicted"/>
<dbReference type="STRING" id="1116472.MGMO_8c00620"/>
<dbReference type="Proteomes" id="UP000017842">
    <property type="component" value="Unassembled WGS sequence"/>
</dbReference>
<sequence>MQTVTISPKLELPLPAAICEALHIKPGQQVQLLQFGDRIELIPQRNIKEARGFLKGIDTCIQRENDRI</sequence>
<keyword evidence="3" id="KW-1185">Reference proteome</keyword>
<dbReference type="EMBL" id="AYLO01000008">
    <property type="protein sequence ID" value="ESS73925.1"/>
    <property type="molecule type" value="Genomic_DNA"/>
</dbReference>
<dbReference type="GO" id="GO:0003677">
    <property type="term" value="F:DNA binding"/>
    <property type="evidence" value="ECO:0007669"/>
    <property type="project" value="InterPro"/>
</dbReference>
<dbReference type="SUPFAM" id="SSF89447">
    <property type="entry name" value="AbrB/MazE/MraZ-like"/>
    <property type="match status" value="1"/>
</dbReference>
<evidence type="ECO:0000259" key="1">
    <source>
        <dbReference type="SMART" id="SM00966"/>
    </source>
</evidence>